<dbReference type="AlphaFoldDB" id="A0A8H6W1D0"/>
<reference evidence="1" key="1">
    <citation type="submission" date="2020-05" db="EMBL/GenBank/DDBJ databases">
        <title>Mycena genomes resolve the evolution of fungal bioluminescence.</title>
        <authorList>
            <person name="Tsai I.J."/>
        </authorList>
    </citation>
    <scope>NUCLEOTIDE SEQUENCE</scope>
    <source>
        <strain evidence="1">110903Hualien_Pintung</strain>
    </source>
</reference>
<evidence type="ECO:0000313" key="1">
    <source>
        <dbReference type="EMBL" id="KAF7298023.1"/>
    </source>
</evidence>
<protein>
    <submittedName>
        <fullName evidence="1">Uncharacterized protein</fullName>
    </submittedName>
</protein>
<dbReference type="EMBL" id="JACAZE010000015">
    <property type="protein sequence ID" value="KAF7298023.1"/>
    <property type="molecule type" value="Genomic_DNA"/>
</dbReference>
<evidence type="ECO:0000313" key="2">
    <source>
        <dbReference type="Proteomes" id="UP000613580"/>
    </source>
</evidence>
<proteinExistence type="predicted"/>
<name>A0A8H6W1D0_MYCCL</name>
<gene>
    <name evidence="1" type="ORF">HMN09_01023400</name>
</gene>
<comment type="caution">
    <text evidence="1">The sequence shown here is derived from an EMBL/GenBank/DDBJ whole genome shotgun (WGS) entry which is preliminary data.</text>
</comment>
<organism evidence="1 2">
    <name type="scientific">Mycena chlorophos</name>
    <name type="common">Agaric fungus</name>
    <name type="synonym">Agaricus chlorophos</name>
    <dbReference type="NCBI Taxonomy" id="658473"/>
    <lineage>
        <taxon>Eukaryota</taxon>
        <taxon>Fungi</taxon>
        <taxon>Dikarya</taxon>
        <taxon>Basidiomycota</taxon>
        <taxon>Agaricomycotina</taxon>
        <taxon>Agaricomycetes</taxon>
        <taxon>Agaricomycetidae</taxon>
        <taxon>Agaricales</taxon>
        <taxon>Marasmiineae</taxon>
        <taxon>Mycenaceae</taxon>
        <taxon>Mycena</taxon>
    </lineage>
</organism>
<keyword evidence="2" id="KW-1185">Reference proteome</keyword>
<sequence length="121" mass="13595">MGLLSFYSTPMSPNVLSCPPLVVSRLRASSTRIHGHRCQTAFGNKSHSDGAYLPQRSSVCCWLDSSMSRVARRLFWKRKIPVLTTLGLRDRRNGQDTLHLIGRLLDTSKCLMIISLHLRGS</sequence>
<accession>A0A8H6W1D0</accession>
<dbReference type="Proteomes" id="UP000613580">
    <property type="component" value="Unassembled WGS sequence"/>
</dbReference>